<accession>A0A077ZQ44</accession>
<dbReference type="InParanoid" id="A0A077ZQ44"/>
<sequence length="305" mass="35521">MIYTWNIQELELYTCTLLTPEKEQKKEAIAKQGVGIDLQLLLNDVQMSIEKDKAELQVTIFPPGWQISKSLMSCSFQSQRQCNTVLPPGKQQIDNNCQKIVIQSALKDSAHVKHSLKNEIYIDSNVNEKSLQLGTYQFPFKNFDDSFRLLFNHNQEISKNISILVKEGTSNTMYSQSMPLLILSLNITLRSYKQYDNQSFSNLAQIQKPVINIYEDQFDYNRESFGFNPTIKIDGNVIGYKIDEMFDLGLMNQEELTESKYKFHVYRSNFQIEDMIFIQENQQVYAFEDSLVKSNSNAFRWVIMQ</sequence>
<dbReference type="AlphaFoldDB" id="A0A077ZQ44"/>
<name>A0A077ZQ44_STYLE</name>
<organism evidence="1 2">
    <name type="scientific">Stylonychia lemnae</name>
    <name type="common">Ciliate</name>
    <dbReference type="NCBI Taxonomy" id="5949"/>
    <lineage>
        <taxon>Eukaryota</taxon>
        <taxon>Sar</taxon>
        <taxon>Alveolata</taxon>
        <taxon>Ciliophora</taxon>
        <taxon>Intramacronucleata</taxon>
        <taxon>Spirotrichea</taxon>
        <taxon>Stichotrichia</taxon>
        <taxon>Sporadotrichida</taxon>
        <taxon>Oxytrichidae</taxon>
        <taxon>Stylonychinae</taxon>
        <taxon>Stylonychia</taxon>
    </lineage>
</organism>
<reference evidence="1 2" key="1">
    <citation type="submission" date="2014-06" db="EMBL/GenBank/DDBJ databases">
        <authorList>
            <person name="Swart Estienne"/>
        </authorList>
    </citation>
    <scope>NUCLEOTIDE SEQUENCE [LARGE SCALE GENOMIC DNA]</scope>
    <source>
        <strain evidence="1 2">130c</strain>
    </source>
</reference>
<dbReference type="EMBL" id="CCKQ01000933">
    <property type="protein sequence ID" value="CDW72023.1"/>
    <property type="molecule type" value="Genomic_DNA"/>
</dbReference>
<protein>
    <submittedName>
        <fullName evidence="1">Uncharacterized protein</fullName>
    </submittedName>
</protein>
<dbReference type="Proteomes" id="UP000039865">
    <property type="component" value="Unassembled WGS sequence"/>
</dbReference>
<evidence type="ECO:0000313" key="1">
    <source>
        <dbReference type="EMBL" id="CDW72023.1"/>
    </source>
</evidence>
<proteinExistence type="predicted"/>
<evidence type="ECO:0000313" key="2">
    <source>
        <dbReference type="Proteomes" id="UP000039865"/>
    </source>
</evidence>
<keyword evidence="2" id="KW-1185">Reference proteome</keyword>
<gene>
    <name evidence="1" type="primary">Contig2892.g3105</name>
    <name evidence="1" type="ORF">STYLEM_975</name>
</gene>